<dbReference type="OrthoDB" id="9776731at2"/>
<dbReference type="PANTHER" id="PTHR30575:SF3">
    <property type="entry name" value="PEPTIDASE M20 DIMERISATION DOMAIN-CONTAINING PROTEIN"/>
    <property type="match status" value="1"/>
</dbReference>
<dbReference type="InterPro" id="IPR036264">
    <property type="entry name" value="Bact_exopeptidase_dim_dom"/>
</dbReference>
<keyword evidence="1" id="KW-0479">Metal-binding</keyword>
<comment type="caution">
    <text evidence="3">The sequence shown here is derived from an EMBL/GenBank/DDBJ whole genome shotgun (WGS) entry which is preliminary data.</text>
</comment>
<feature type="binding site" evidence="1">
    <location>
        <position position="150"/>
    </location>
    <ligand>
        <name>Mn(2+)</name>
        <dbReference type="ChEBI" id="CHEBI:29035"/>
        <label>2</label>
    </ligand>
</feature>
<dbReference type="SUPFAM" id="SSF53187">
    <property type="entry name" value="Zn-dependent exopeptidases"/>
    <property type="match status" value="1"/>
</dbReference>
<dbReference type="InterPro" id="IPR011650">
    <property type="entry name" value="Peptidase_M20_dimer"/>
</dbReference>
<dbReference type="InterPro" id="IPR017439">
    <property type="entry name" value="Amidohydrolase"/>
</dbReference>
<keyword evidence="4" id="KW-1185">Reference proteome</keyword>
<protein>
    <submittedName>
        <fullName evidence="3">Amidohydrolase</fullName>
    </submittedName>
</protein>
<dbReference type="GO" id="GO:0005737">
    <property type="term" value="C:cytoplasm"/>
    <property type="evidence" value="ECO:0007669"/>
    <property type="project" value="TreeGrafter"/>
</dbReference>
<dbReference type="AlphaFoldDB" id="A0A554A1A8"/>
<feature type="binding site" evidence="1">
    <location>
        <position position="407"/>
    </location>
    <ligand>
        <name>Mn(2+)</name>
        <dbReference type="ChEBI" id="CHEBI:29035"/>
        <label>2</label>
    </ligand>
</feature>
<dbReference type="GO" id="GO:0071713">
    <property type="term" value="F:para-aminobenzoyl-glutamate hydrolase activity"/>
    <property type="evidence" value="ECO:0007669"/>
    <property type="project" value="TreeGrafter"/>
</dbReference>
<name>A0A554A1A8_9BACI</name>
<evidence type="ECO:0000259" key="2">
    <source>
        <dbReference type="Pfam" id="PF07687"/>
    </source>
</evidence>
<dbReference type="Pfam" id="PF07687">
    <property type="entry name" value="M20_dimer"/>
    <property type="match status" value="1"/>
</dbReference>
<dbReference type="EMBL" id="VLXZ01000003">
    <property type="protein sequence ID" value="TSB47478.1"/>
    <property type="molecule type" value="Genomic_DNA"/>
</dbReference>
<organism evidence="3 4">
    <name type="scientific">Alkalicoccobacillus porphyridii</name>
    <dbReference type="NCBI Taxonomy" id="2597270"/>
    <lineage>
        <taxon>Bacteria</taxon>
        <taxon>Bacillati</taxon>
        <taxon>Bacillota</taxon>
        <taxon>Bacilli</taxon>
        <taxon>Bacillales</taxon>
        <taxon>Bacillaceae</taxon>
        <taxon>Alkalicoccobacillus</taxon>
    </lineage>
</organism>
<dbReference type="PIRSF" id="PIRSF005962">
    <property type="entry name" value="Pept_M20D_amidohydro"/>
    <property type="match status" value="1"/>
</dbReference>
<feature type="binding site" evidence="1">
    <location>
        <position position="152"/>
    </location>
    <ligand>
        <name>Mn(2+)</name>
        <dbReference type="ChEBI" id="CHEBI:29035"/>
        <label>2</label>
    </ligand>
</feature>
<sequence length="436" mass="47184">MTTISVEKWVNNHRDLLKSWRQTRHQLPEVGWTEIIATYTITQHLKNLHGRVIYGKELIDTNSRQGMVSEVEWQEAATRAEEHGVPASFIEELDTGHTGALIQFDTGSPGPHVAYRFDIDALPIKESDDASHEPRKQDFPSQIPGAMHACAHDGHAAIGLGVASFISEHLNQLTGTITVIFQPAEEGSRGAKAIVNKGWLDRVDYFISGHIGISSLSVGEIASTTHSFLATTKFNVSFQGVSSHAGAKPEEGRNALLAAATAATQLHAVSRHSGGASRINVGSLHAGSGRNIIADTAELQGETRGSTTEINEFMIKEAKRIIQAAALMYDVEAHIEIVGQGEAADCDEEWKQWIPASLQGSELITNVLPTMAVGASEDVTVMMNRVQQNGGKATYMIFGTPLAAGHHHPAFDYDENVLAIAVTACLHPLVTQIWSK</sequence>
<dbReference type="GO" id="GO:0046657">
    <property type="term" value="P:folic acid catabolic process"/>
    <property type="evidence" value="ECO:0007669"/>
    <property type="project" value="TreeGrafter"/>
</dbReference>
<dbReference type="Proteomes" id="UP000318521">
    <property type="component" value="Unassembled WGS sequence"/>
</dbReference>
<dbReference type="Gene3D" id="3.40.630.10">
    <property type="entry name" value="Zn peptidases"/>
    <property type="match status" value="2"/>
</dbReference>
<feature type="binding site" evidence="1">
    <location>
        <position position="210"/>
    </location>
    <ligand>
        <name>Mn(2+)</name>
        <dbReference type="ChEBI" id="CHEBI:29035"/>
        <label>2</label>
    </ligand>
</feature>
<proteinExistence type="predicted"/>
<feature type="domain" description="Peptidase M20 dimerisation" evidence="2">
    <location>
        <begin position="233"/>
        <end position="326"/>
    </location>
</feature>
<comment type="cofactor">
    <cofactor evidence="1">
        <name>Mn(2+)</name>
        <dbReference type="ChEBI" id="CHEBI:29035"/>
    </cofactor>
    <text evidence="1">The Mn(2+) ion enhances activity.</text>
</comment>
<dbReference type="SUPFAM" id="SSF55031">
    <property type="entry name" value="Bacterial exopeptidase dimerisation domain"/>
    <property type="match status" value="1"/>
</dbReference>
<evidence type="ECO:0000256" key="1">
    <source>
        <dbReference type="PIRSR" id="PIRSR005962-1"/>
    </source>
</evidence>
<gene>
    <name evidence="3" type="ORF">FN960_07010</name>
</gene>
<evidence type="ECO:0000313" key="4">
    <source>
        <dbReference type="Proteomes" id="UP000318521"/>
    </source>
</evidence>
<dbReference type="PANTHER" id="PTHR30575">
    <property type="entry name" value="PEPTIDASE M20"/>
    <property type="match status" value="1"/>
</dbReference>
<accession>A0A554A1A8</accession>
<dbReference type="NCBIfam" id="TIGR01891">
    <property type="entry name" value="amidohydrolases"/>
    <property type="match status" value="1"/>
</dbReference>
<dbReference type="Pfam" id="PF01546">
    <property type="entry name" value="Peptidase_M20"/>
    <property type="match status" value="1"/>
</dbReference>
<evidence type="ECO:0000313" key="3">
    <source>
        <dbReference type="EMBL" id="TSB47478.1"/>
    </source>
</evidence>
<dbReference type="GO" id="GO:0046872">
    <property type="term" value="F:metal ion binding"/>
    <property type="evidence" value="ECO:0007669"/>
    <property type="project" value="UniProtKB-KW"/>
</dbReference>
<keyword evidence="3" id="KW-0378">Hydrolase</keyword>
<dbReference type="GO" id="GO:0016805">
    <property type="term" value="F:dipeptidase activity"/>
    <property type="evidence" value="ECO:0007669"/>
    <property type="project" value="TreeGrafter"/>
</dbReference>
<keyword evidence="1" id="KW-0464">Manganese</keyword>
<dbReference type="InterPro" id="IPR002933">
    <property type="entry name" value="Peptidase_M20"/>
</dbReference>
<reference evidence="3 4" key="1">
    <citation type="submission" date="2019-07" db="EMBL/GenBank/DDBJ databases">
        <authorList>
            <person name="Park Y.J."/>
            <person name="Jeong S.E."/>
            <person name="Jung H.S."/>
        </authorList>
    </citation>
    <scope>NUCLEOTIDE SEQUENCE [LARGE SCALE GENOMIC DNA]</scope>
    <source>
        <strain evidence="4">P16(2019)</strain>
    </source>
</reference>
<dbReference type="RefSeq" id="WP_143847978.1">
    <property type="nucleotide sequence ID" value="NZ_VLXZ01000003.1"/>
</dbReference>
<dbReference type="InterPro" id="IPR052030">
    <property type="entry name" value="Peptidase_M20/M20A_hydrolases"/>
</dbReference>
<feature type="binding site" evidence="1">
    <location>
        <position position="186"/>
    </location>
    <ligand>
        <name>Mn(2+)</name>
        <dbReference type="ChEBI" id="CHEBI:29035"/>
        <label>2</label>
    </ligand>
</feature>